<dbReference type="Gene3D" id="4.10.240.10">
    <property type="entry name" value="Zn(2)-C6 fungal-type DNA-binding domain"/>
    <property type="match status" value="1"/>
</dbReference>
<evidence type="ECO:0000256" key="3">
    <source>
        <dbReference type="ARBA" id="ARBA00023125"/>
    </source>
</evidence>
<keyword evidence="5" id="KW-0539">Nucleus</keyword>
<keyword evidence="4" id="KW-0804">Transcription</keyword>
<dbReference type="PANTHER" id="PTHR31845:SF17">
    <property type="entry name" value="ZN(II)2CYS6 TRANSCRIPTION FACTOR (EUROFUNG)"/>
    <property type="match status" value="1"/>
</dbReference>
<evidence type="ECO:0000256" key="4">
    <source>
        <dbReference type="ARBA" id="ARBA00023163"/>
    </source>
</evidence>
<evidence type="ECO:0000256" key="1">
    <source>
        <dbReference type="ARBA" id="ARBA00004123"/>
    </source>
</evidence>
<dbReference type="InterPro" id="IPR001138">
    <property type="entry name" value="Zn2Cys6_DnaBD"/>
</dbReference>
<reference evidence="8" key="1">
    <citation type="journal article" date="2020" name="Stud. Mycol.">
        <title>101 Dothideomycetes genomes: a test case for predicting lifestyles and emergence of pathogens.</title>
        <authorList>
            <person name="Haridas S."/>
            <person name="Albert R."/>
            <person name="Binder M."/>
            <person name="Bloem J."/>
            <person name="Labutti K."/>
            <person name="Salamov A."/>
            <person name="Andreopoulos B."/>
            <person name="Baker S."/>
            <person name="Barry K."/>
            <person name="Bills G."/>
            <person name="Bluhm B."/>
            <person name="Cannon C."/>
            <person name="Castanera R."/>
            <person name="Culley D."/>
            <person name="Daum C."/>
            <person name="Ezra D."/>
            <person name="Gonzalez J."/>
            <person name="Henrissat B."/>
            <person name="Kuo A."/>
            <person name="Liang C."/>
            <person name="Lipzen A."/>
            <person name="Lutzoni F."/>
            <person name="Magnuson J."/>
            <person name="Mondo S."/>
            <person name="Nolan M."/>
            <person name="Ohm R."/>
            <person name="Pangilinan J."/>
            <person name="Park H.-J."/>
            <person name="Ramirez L."/>
            <person name="Alfaro M."/>
            <person name="Sun H."/>
            <person name="Tritt A."/>
            <person name="Yoshinaga Y."/>
            <person name="Zwiers L.-H."/>
            <person name="Turgeon B."/>
            <person name="Goodwin S."/>
            <person name="Spatafora J."/>
            <person name="Crous P."/>
            <person name="Grigoriev I."/>
        </authorList>
    </citation>
    <scope>NUCLEOTIDE SEQUENCE</scope>
    <source>
        <strain evidence="8">CBS 627.86</strain>
    </source>
</reference>
<dbReference type="SMART" id="SM00066">
    <property type="entry name" value="GAL4"/>
    <property type="match status" value="1"/>
</dbReference>
<sequence length="873" mass="97723">MANTHVVGREKQRRSSKACQACRMNKTKCEPVPGVESCSRCLATSSQCHFLASRRGRIKGSKNLRTLKKLPQRQSQSPLRSQPNSRAVSAGSHRAESLQSCEQNFSEDYDIDSNAQQTRECVPDARTVELGPSDRGQSGMTTPWDPQVLAVQMESQSERARDTLSRSLLKVLGEFPVHEGKGEEQLDECKRGGLQEPMWHMAGLADKGWELNEAMEGGDLLKQANSALREPSLKADFEHLFRKWSPQALDAVEREQRQYFAHGIFASKYDVAPALDPVNHGLVTEERVVELFDLYWTTIHPQWSILDPSFHTPASIRQRSALLTTTILALGATAGLAISSGPRREHVTEARRLHAHVEKINLVVYATGARSVDIVQAQILLSRWGTAPRSRLEEHRWIRAGMIPRMATEIGLTRSPLAVHSKDGIESSQLWKNDLRTRAFLVVNEHRFSTYSGRQVSDLAQFELSEEELQGIAEEPAKRYEKVPPSALYSLFLFDRETRERIRNDAGSEQSWLLDAELEHIKVYIESWMQEWCSAKARSAVNWYLVHEALSCWLLLVTQVAKARLRKPHQQHEKHQQRQQQLMLSLALRLFTEALKVPRAIRTTHRAAIFPFAASIVLRTCSRSDLILAVALQMAGEPGEPHVSTFVRESGIQILLMLHHNKSNSPQISTPETPRGDAVQSVAESQESSGTSEKTRFPSMHLQDINMMDLTETEPDNSPADHWLKGGYPLQPSTLDGMFSFNVDDFPNVPDISQQHVSLQDSISQYYDLEDLDAMMSMSEPVGTDVLQPQMYFTQPTPTTTSAISHNPPMLLGQMSREGALHDAGSNWSTEGISPSSTVQGANSTGLGAENHNAQRSLLLSAVDRLIELAARI</sequence>
<dbReference type="EMBL" id="ML977350">
    <property type="protein sequence ID" value="KAF2108080.1"/>
    <property type="molecule type" value="Genomic_DNA"/>
</dbReference>
<protein>
    <recommendedName>
        <fullName evidence="7">Zn(2)-C6 fungal-type domain-containing protein</fullName>
    </recommendedName>
</protein>
<accession>A0A6A5YM71</accession>
<dbReference type="GO" id="GO:0005634">
    <property type="term" value="C:nucleus"/>
    <property type="evidence" value="ECO:0007669"/>
    <property type="project" value="UniProtKB-SubCell"/>
</dbReference>
<feature type="domain" description="Zn(2)-C6 fungal-type" evidence="7">
    <location>
        <begin position="18"/>
        <end position="50"/>
    </location>
</feature>
<evidence type="ECO:0000256" key="6">
    <source>
        <dbReference type="SAM" id="MobiDB-lite"/>
    </source>
</evidence>
<dbReference type="SUPFAM" id="SSF57701">
    <property type="entry name" value="Zn2/Cys6 DNA-binding domain"/>
    <property type="match status" value="1"/>
</dbReference>
<keyword evidence="3" id="KW-0238">DNA-binding</keyword>
<comment type="subcellular location">
    <subcellularLocation>
        <location evidence="1">Nucleus</location>
    </subcellularLocation>
</comment>
<feature type="region of interest" description="Disordered" evidence="6">
    <location>
        <begin position="822"/>
        <end position="848"/>
    </location>
</feature>
<keyword evidence="2" id="KW-0805">Transcription regulation</keyword>
<dbReference type="InterPro" id="IPR051089">
    <property type="entry name" value="prtT"/>
</dbReference>
<feature type="compositionally biased region" description="Polar residues" evidence="6">
    <location>
        <begin position="826"/>
        <end position="848"/>
    </location>
</feature>
<evidence type="ECO:0000259" key="7">
    <source>
        <dbReference type="PROSITE" id="PS50048"/>
    </source>
</evidence>
<feature type="compositionally biased region" description="Low complexity" evidence="6">
    <location>
        <begin position="72"/>
        <end position="86"/>
    </location>
</feature>
<dbReference type="PROSITE" id="PS00463">
    <property type="entry name" value="ZN2_CY6_FUNGAL_1"/>
    <property type="match status" value="1"/>
</dbReference>
<dbReference type="GO" id="GO:0000981">
    <property type="term" value="F:DNA-binding transcription factor activity, RNA polymerase II-specific"/>
    <property type="evidence" value="ECO:0007669"/>
    <property type="project" value="InterPro"/>
</dbReference>
<dbReference type="GO" id="GO:0008270">
    <property type="term" value="F:zinc ion binding"/>
    <property type="evidence" value="ECO:0007669"/>
    <property type="project" value="InterPro"/>
</dbReference>
<dbReference type="GO" id="GO:0000976">
    <property type="term" value="F:transcription cis-regulatory region binding"/>
    <property type="evidence" value="ECO:0007669"/>
    <property type="project" value="TreeGrafter"/>
</dbReference>
<dbReference type="GO" id="GO:0006351">
    <property type="term" value="P:DNA-templated transcription"/>
    <property type="evidence" value="ECO:0007669"/>
    <property type="project" value="InterPro"/>
</dbReference>
<feature type="region of interest" description="Disordered" evidence="6">
    <location>
        <begin position="59"/>
        <end position="99"/>
    </location>
</feature>
<feature type="region of interest" description="Disordered" evidence="6">
    <location>
        <begin position="663"/>
        <end position="699"/>
    </location>
</feature>
<evidence type="ECO:0000256" key="2">
    <source>
        <dbReference type="ARBA" id="ARBA00023015"/>
    </source>
</evidence>
<dbReference type="PROSITE" id="PS50048">
    <property type="entry name" value="ZN2_CY6_FUNGAL_2"/>
    <property type="match status" value="1"/>
</dbReference>
<keyword evidence="9" id="KW-1185">Reference proteome</keyword>
<dbReference type="Proteomes" id="UP000799770">
    <property type="component" value="Unassembled WGS sequence"/>
</dbReference>
<evidence type="ECO:0000313" key="9">
    <source>
        <dbReference type="Proteomes" id="UP000799770"/>
    </source>
</evidence>
<dbReference type="CDD" id="cd00067">
    <property type="entry name" value="GAL4"/>
    <property type="match status" value="1"/>
</dbReference>
<dbReference type="AlphaFoldDB" id="A0A6A5YM71"/>
<name>A0A6A5YM71_9PLEO</name>
<dbReference type="OrthoDB" id="3794584at2759"/>
<feature type="compositionally biased region" description="Basic residues" evidence="6">
    <location>
        <begin position="59"/>
        <end position="71"/>
    </location>
</feature>
<evidence type="ECO:0000313" key="8">
    <source>
        <dbReference type="EMBL" id="KAF2108080.1"/>
    </source>
</evidence>
<dbReference type="CDD" id="cd12148">
    <property type="entry name" value="fungal_TF_MHR"/>
    <property type="match status" value="1"/>
</dbReference>
<gene>
    <name evidence="8" type="ORF">BDV96DRAFT_588175</name>
</gene>
<dbReference type="InterPro" id="IPR036864">
    <property type="entry name" value="Zn2-C6_fun-type_DNA-bd_sf"/>
</dbReference>
<feature type="compositionally biased region" description="Polar residues" evidence="6">
    <location>
        <begin position="663"/>
        <end position="672"/>
    </location>
</feature>
<proteinExistence type="predicted"/>
<dbReference type="PANTHER" id="PTHR31845">
    <property type="entry name" value="FINGER DOMAIN PROTEIN, PUTATIVE-RELATED"/>
    <property type="match status" value="1"/>
</dbReference>
<organism evidence="8 9">
    <name type="scientific">Lophiotrema nucula</name>
    <dbReference type="NCBI Taxonomy" id="690887"/>
    <lineage>
        <taxon>Eukaryota</taxon>
        <taxon>Fungi</taxon>
        <taxon>Dikarya</taxon>
        <taxon>Ascomycota</taxon>
        <taxon>Pezizomycotina</taxon>
        <taxon>Dothideomycetes</taxon>
        <taxon>Pleosporomycetidae</taxon>
        <taxon>Pleosporales</taxon>
        <taxon>Lophiotremataceae</taxon>
        <taxon>Lophiotrema</taxon>
    </lineage>
</organism>
<feature type="compositionally biased region" description="Polar residues" evidence="6">
    <location>
        <begin position="682"/>
        <end position="692"/>
    </location>
</feature>
<evidence type="ECO:0000256" key="5">
    <source>
        <dbReference type="ARBA" id="ARBA00023242"/>
    </source>
</evidence>